<evidence type="ECO:0000259" key="3">
    <source>
        <dbReference type="Pfam" id="PF14257"/>
    </source>
</evidence>
<keyword evidence="5" id="KW-1185">Reference proteome</keyword>
<feature type="compositionally biased region" description="Low complexity" evidence="1">
    <location>
        <begin position="44"/>
        <end position="66"/>
    </location>
</feature>
<dbReference type="Proteomes" id="UP001219605">
    <property type="component" value="Chromosome"/>
</dbReference>
<evidence type="ECO:0000256" key="2">
    <source>
        <dbReference type="SAM" id="Phobius"/>
    </source>
</evidence>
<dbReference type="EMBL" id="CP118615">
    <property type="protein sequence ID" value="WDZ86800.1"/>
    <property type="molecule type" value="Genomic_DNA"/>
</dbReference>
<feature type="compositionally biased region" description="Gly residues" evidence="1">
    <location>
        <begin position="67"/>
        <end position="81"/>
    </location>
</feature>
<evidence type="ECO:0000313" key="4">
    <source>
        <dbReference type="EMBL" id="WDZ86800.1"/>
    </source>
</evidence>
<gene>
    <name evidence="4" type="ORF">PVK37_10580</name>
</gene>
<keyword evidence="2" id="KW-0472">Membrane</keyword>
<proteinExistence type="predicted"/>
<feature type="region of interest" description="Disordered" evidence="1">
    <location>
        <begin position="30"/>
        <end position="81"/>
    </location>
</feature>
<reference evidence="4 5" key="1">
    <citation type="submission" date="2023-02" db="EMBL/GenBank/DDBJ databases">
        <authorList>
            <person name="Mo P."/>
        </authorList>
    </citation>
    <scope>NUCLEOTIDE SEQUENCE [LARGE SCALE GENOMIC DNA]</scope>
    <source>
        <strain evidence="4 5">HUAS 3</strain>
    </source>
</reference>
<keyword evidence="2" id="KW-1133">Transmembrane helix</keyword>
<dbReference type="Pfam" id="PF14257">
    <property type="entry name" value="DUF4349"/>
    <property type="match status" value="1"/>
</dbReference>
<organism evidence="4 5">
    <name type="scientific">Micromonospora cathayae</name>
    <dbReference type="NCBI Taxonomy" id="3028804"/>
    <lineage>
        <taxon>Bacteria</taxon>
        <taxon>Bacillati</taxon>
        <taxon>Actinomycetota</taxon>
        <taxon>Actinomycetes</taxon>
        <taxon>Micromonosporales</taxon>
        <taxon>Micromonosporaceae</taxon>
        <taxon>Micromonospora</taxon>
    </lineage>
</organism>
<dbReference type="RefSeq" id="WP_275033657.1">
    <property type="nucleotide sequence ID" value="NZ_CP118615.1"/>
</dbReference>
<evidence type="ECO:0000313" key="5">
    <source>
        <dbReference type="Proteomes" id="UP001219605"/>
    </source>
</evidence>
<feature type="domain" description="DUF4349" evidence="3">
    <location>
        <begin position="89"/>
        <end position="298"/>
    </location>
</feature>
<evidence type="ECO:0000256" key="1">
    <source>
        <dbReference type="SAM" id="MobiDB-lite"/>
    </source>
</evidence>
<dbReference type="InterPro" id="IPR025645">
    <property type="entry name" value="DUF4349"/>
</dbReference>
<dbReference type="PROSITE" id="PS51257">
    <property type="entry name" value="PROKAR_LIPOPROTEIN"/>
    <property type="match status" value="1"/>
</dbReference>
<name>A0ABY7ZV06_9ACTN</name>
<feature type="compositionally biased region" description="Gly residues" evidence="1">
    <location>
        <begin position="350"/>
        <end position="359"/>
    </location>
</feature>
<accession>A0ABY7ZV06</accession>
<feature type="region of interest" description="Disordered" evidence="1">
    <location>
        <begin position="307"/>
        <end position="387"/>
    </location>
</feature>
<keyword evidence="2" id="KW-0812">Transmembrane</keyword>
<protein>
    <submittedName>
        <fullName evidence="4">DUF4349 domain-containing protein</fullName>
    </submittedName>
</protein>
<feature type="compositionally biased region" description="Low complexity" evidence="1">
    <location>
        <begin position="338"/>
        <end position="349"/>
    </location>
</feature>
<sequence length="387" mass="39141">MVEIGRRRWGAALLAGGLVAVLAVGGCSADSRSGSDSTAENADRAPAAGAPAPAAPGKGEAPADAGESGGGDAAAPGGAGGADLRVDQRSIIYNGSITVQVKDVDQAARDAITLVTTAGGFVGGDQRRTVHDAARADLRLRVPAAKFTGTVDEIAKLGEQQRREIQTEDVTEETIDLDARIVTQRARVENARRLLARASSIGDLVSLENELGRREADLASLEAKKRRLADLTALSTLDVSLVGAGARPVDEDDDGSGFLAGLTDSWRVFLDSVTVLVTLLGALLPWLVVLGVPGWLLWRLLRRRRQRRPAPGRPGPFVPAPAMTGVGGPPGGPPAGPRVPAARPGEPAGAPGGSTGVPGGAPTTPGGAAGAPGVSGPPPVPGARSAP</sequence>
<feature type="transmembrane region" description="Helical" evidence="2">
    <location>
        <begin position="275"/>
        <end position="298"/>
    </location>
</feature>
<feature type="compositionally biased region" description="Low complexity" evidence="1">
    <location>
        <begin position="360"/>
        <end position="374"/>
    </location>
</feature>